<dbReference type="AlphaFoldDB" id="A0A2P4YTC7"/>
<sequence>MSTVTVKEINADPGCSGRTTAIYSTITEDTCSGGVTCTTESGWTDTTSSEYKLCNYDRAGYLRYAFPNVQYLLFDYYEDNECKTLVQSNAILADGECHSSVHYTLMFETGDDGTVYVLSRGIDCNRGEWSNFTEPIPKDMINSGKCFVGEHTIGKVYLCFPG</sequence>
<evidence type="ECO:0000313" key="1">
    <source>
        <dbReference type="EMBL" id="POM81043.1"/>
    </source>
</evidence>
<keyword evidence="2" id="KW-1185">Reference proteome</keyword>
<keyword evidence="1" id="KW-0808">Transferase</keyword>
<dbReference type="EMBL" id="NCKW01000188">
    <property type="protein sequence ID" value="POM81043.1"/>
    <property type="molecule type" value="Genomic_DNA"/>
</dbReference>
<dbReference type="OrthoDB" id="120092at2759"/>
<dbReference type="GO" id="GO:0016301">
    <property type="term" value="F:kinase activity"/>
    <property type="evidence" value="ECO:0007669"/>
    <property type="project" value="UniProtKB-KW"/>
</dbReference>
<accession>A0A2P4YTC7</accession>
<evidence type="ECO:0000313" key="2">
    <source>
        <dbReference type="Proteomes" id="UP000237271"/>
    </source>
</evidence>
<reference evidence="1 2" key="1">
    <citation type="journal article" date="2017" name="Genome Biol. Evol.">
        <title>Phytophthora megakarya and P. palmivora, closely related causal agents of cacao black pod rot, underwent increases in genome sizes and gene numbers by different mechanisms.</title>
        <authorList>
            <person name="Ali S.S."/>
            <person name="Shao J."/>
            <person name="Lary D.J."/>
            <person name="Kronmiller B."/>
            <person name="Shen D."/>
            <person name="Strem M.D."/>
            <person name="Amoako-Attah I."/>
            <person name="Akrofi A.Y."/>
            <person name="Begoude B.A."/>
            <person name="Ten Hoopen G.M."/>
            <person name="Coulibaly K."/>
            <person name="Kebe B.I."/>
            <person name="Melnick R.L."/>
            <person name="Guiltinan M.J."/>
            <person name="Tyler B.M."/>
            <person name="Meinhardt L.W."/>
            <person name="Bailey B.A."/>
        </authorList>
    </citation>
    <scope>NUCLEOTIDE SEQUENCE [LARGE SCALE GENOMIC DNA]</scope>
    <source>
        <strain evidence="2">sbr112.9</strain>
    </source>
</reference>
<keyword evidence="1" id="KW-0418">Kinase</keyword>
<name>A0A2P4YTC7_9STRA</name>
<comment type="caution">
    <text evidence="1">The sequence shown here is derived from an EMBL/GenBank/DDBJ whole genome shotgun (WGS) entry which is preliminary data.</text>
</comment>
<gene>
    <name evidence="1" type="ORF">PHPALM_1045</name>
</gene>
<organism evidence="1 2">
    <name type="scientific">Phytophthora palmivora</name>
    <dbReference type="NCBI Taxonomy" id="4796"/>
    <lineage>
        <taxon>Eukaryota</taxon>
        <taxon>Sar</taxon>
        <taxon>Stramenopiles</taxon>
        <taxon>Oomycota</taxon>
        <taxon>Peronosporomycetes</taxon>
        <taxon>Peronosporales</taxon>
        <taxon>Peronosporaceae</taxon>
        <taxon>Phytophthora</taxon>
    </lineage>
</organism>
<protein>
    <submittedName>
        <fullName evidence="1">TKL protein kinase</fullName>
    </submittedName>
</protein>
<dbReference type="Proteomes" id="UP000237271">
    <property type="component" value="Unassembled WGS sequence"/>
</dbReference>
<proteinExistence type="predicted"/>